<keyword evidence="10 16" id="KW-1133">Transmembrane helix</keyword>
<feature type="binding site" evidence="14">
    <location>
        <position position="527"/>
    </location>
    <ligand>
        <name>ATP</name>
        <dbReference type="ChEBI" id="CHEBI:30616"/>
    </ligand>
</feature>
<feature type="region of interest" description="Disordered" evidence="17">
    <location>
        <begin position="1"/>
        <end position="24"/>
    </location>
</feature>
<dbReference type="GO" id="GO:0007030">
    <property type="term" value="P:Golgi organization"/>
    <property type="evidence" value="ECO:0007669"/>
    <property type="project" value="TreeGrafter"/>
</dbReference>
<accession>A0A4W5KIC9</accession>
<keyword evidence="21" id="KW-1185">Reference proteome</keyword>
<feature type="binding site" evidence="14">
    <location>
        <position position="719"/>
    </location>
    <ligand>
        <name>ATP</name>
        <dbReference type="ChEBI" id="CHEBI:30616"/>
    </ligand>
</feature>
<evidence type="ECO:0000256" key="1">
    <source>
        <dbReference type="ARBA" id="ARBA00001946"/>
    </source>
</evidence>
<evidence type="ECO:0000256" key="2">
    <source>
        <dbReference type="ARBA" id="ARBA00004141"/>
    </source>
</evidence>
<feature type="binding site" evidence="14">
    <location>
        <position position="748"/>
    </location>
    <ligand>
        <name>ATP</name>
        <dbReference type="ChEBI" id="CHEBI:30616"/>
    </ligand>
</feature>
<organism evidence="20 21">
    <name type="scientific">Hucho hucho</name>
    <name type="common">huchen</name>
    <dbReference type="NCBI Taxonomy" id="62062"/>
    <lineage>
        <taxon>Eukaryota</taxon>
        <taxon>Metazoa</taxon>
        <taxon>Chordata</taxon>
        <taxon>Craniata</taxon>
        <taxon>Vertebrata</taxon>
        <taxon>Euteleostomi</taxon>
        <taxon>Actinopterygii</taxon>
        <taxon>Neopterygii</taxon>
        <taxon>Teleostei</taxon>
        <taxon>Protacanthopterygii</taxon>
        <taxon>Salmoniformes</taxon>
        <taxon>Salmonidae</taxon>
        <taxon>Salmoninae</taxon>
        <taxon>Hucho</taxon>
    </lineage>
</organism>
<evidence type="ECO:0000256" key="3">
    <source>
        <dbReference type="ARBA" id="ARBA00008109"/>
    </source>
</evidence>
<keyword evidence="4 16" id="KW-0812">Transmembrane</keyword>
<keyword evidence="6 14" id="KW-0547">Nucleotide-binding</keyword>
<feature type="binding site" evidence="14">
    <location>
        <position position="486"/>
    </location>
    <ligand>
        <name>ATP</name>
        <dbReference type="ChEBI" id="CHEBI:30616"/>
    </ligand>
</feature>
<dbReference type="GO" id="GO:0005802">
    <property type="term" value="C:trans-Golgi network"/>
    <property type="evidence" value="ECO:0007669"/>
    <property type="project" value="TreeGrafter"/>
</dbReference>
<dbReference type="GeneTree" id="ENSGT00940000158002"/>
<feature type="transmembrane region" description="Helical" evidence="16">
    <location>
        <begin position="885"/>
        <end position="909"/>
    </location>
</feature>
<dbReference type="InterPro" id="IPR001757">
    <property type="entry name" value="P_typ_ATPase"/>
</dbReference>
<dbReference type="InterPro" id="IPR032631">
    <property type="entry name" value="P-type_ATPase_N"/>
</dbReference>
<dbReference type="PROSITE" id="PS00154">
    <property type="entry name" value="ATPASE_E1_E2"/>
    <property type="match status" value="1"/>
</dbReference>
<dbReference type="Pfam" id="PF16209">
    <property type="entry name" value="PhoLip_ATPase_N"/>
    <property type="match status" value="1"/>
</dbReference>
<comment type="catalytic activity">
    <reaction evidence="12 16">
        <text>ATP + H2O + phospholipidSide 1 = ADP + phosphate + phospholipidSide 2.</text>
        <dbReference type="EC" id="7.6.2.1"/>
    </reaction>
</comment>
<evidence type="ECO:0000313" key="21">
    <source>
        <dbReference type="Proteomes" id="UP000314982"/>
    </source>
</evidence>
<evidence type="ECO:0000259" key="19">
    <source>
        <dbReference type="Pfam" id="PF16212"/>
    </source>
</evidence>
<dbReference type="GO" id="GO:0000287">
    <property type="term" value="F:magnesium ion binding"/>
    <property type="evidence" value="ECO:0007669"/>
    <property type="project" value="UniProtKB-UniRule"/>
</dbReference>
<feature type="active site" description="4-aspartylphosphate intermediate" evidence="13">
    <location>
        <position position="390"/>
    </location>
</feature>
<dbReference type="InterPro" id="IPR023298">
    <property type="entry name" value="ATPase_P-typ_TM_dom_sf"/>
</dbReference>
<dbReference type="Gene3D" id="2.70.150.10">
    <property type="entry name" value="Calcium-transporting ATPase, cytoplasmic transduction domain A"/>
    <property type="match status" value="1"/>
</dbReference>
<keyword evidence="9 16" id="KW-1278">Translocase</keyword>
<evidence type="ECO:0000256" key="14">
    <source>
        <dbReference type="PIRSR" id="PIRSR606539-2"/>
    </source>
</evidence>
<reference evidence="21" key="1">
    <citation type="submission" date="2018-06" db="EMBL/GenBank/DDBJ databases">
        <title>Genome assembly of Danube salmon.</title>
        <authorList>
            <person name="Macqueen D.J."/>
            <person name="Gundappa M.K."/>
        </authorList>
    </citation>
    <scope>NUCLEOTIDE SEQUENCE [LARGE SCALE GENOMIC DNA]</scope>
</reference>
<dbReference type="SUPFAM" id="SSF81653">
    <property type="entry name" value="Calcium ATPase, transduction domain A"/>
    <property type="match status" value="1"/>
</dbReference>
<dbReference type="GO" id="GO:0016887">
    <property type="term" value="F:ATP hydrolysis activity"/>
    <property type="evidence" value="ECO:0007669"/>
    <property type="project" value="InterPro"/>
</dbReference>
<dbReference type="InterPro" id="IPR044492">
    <property type="entry name" value="P_typ_ATPase_HD_dom"/>
</dbReference>
<dbReference type="Gene3D" id="3.40.50.1000">
    <property type="entry name" value="HAD superfamily/HAD-like"/>
    <property type="match status" value="1"/>
</dbReference>
<dbReference type="Ensembl" id="ENSHHUT00000017491.1">
    <property type="protein sequence ID" value="ENSHHUP00000016873.1"/>
    <property type="gene ID" value="ENSHHUG00000010069.1"/>
</dbReference>
<feature type="domain" description="P-type ATPase N-terminal" evidence="18">
    <location>
        <begin position="43"/>
        <end position="114"/>
    </location>
</feature>
<dbReference type="NCBIfam" id="TIGR01652">
    <property type="entry name" value="ATPase-Plipid"/>
    <property type="match status" value="1"/>
</dbReference>
<reference evidence="20" key="2">
    <citation type="submission" date="2025-08" db="UniProtKB">
        <authorList>
            <consortium name="Ensembl"/>
        </authorList>
    </citation>
    <scope>IDENTIFICATION</scope>
</reference>
<feature type="transmembrane region" description="Helical" evidence="16">
    <location>
        <begin position="108"/>
        <end position="130"/>
    </location>
</feature>
<comment type="subcellular location">
    <subcellularLocation>
        <location evidence="2 16">Membrane</location>
        <topology evidence="2 16">Multi-pass membrane protein</topology>
    </subcellularLocation>
</comment>
<feature type="binding site" evidence="14">
    <location>
        <position position="550"/>
    </location>
    <ligand>
        <name>ATP</name>
        <dbReference type="ChEBI" id="CHEBI:30616"/>
    </ligand>
</feature>
<dbReference type="InterPro" id="IPR032630">
    <property type="entry name" value="P_typ_ATPase_c"/>
</dbReference>
<dbReference type="InterPro" id="IPR008250">
    <property type="entry name" value="ATPase_P-typ_transduc_dom_A_sf"/>
</dbReference>
<feature type="binding site" evidence="15">
    <location>
        <position position="392"/>
    </location>
    <ligand>
        <name>Mg(2+)</name>
        <dbReference type="ChEBI" id="CHEBI:18420"/>
    </ligand>
</feature>
<feature type="transmembrane region" description="Helical" evidence="16">
    <location>
        <begin position="802"/>
        <end position="823"/>
    </location>
</feature>
<dbReference type="FunFam" id="3.40.50.1000:FF:000001">
    <property type="entry name" value="Phospholipid-transporting ATPase IC"/>
    <property type="match status" value="1"/>
</dbReference>
<evidence type="ECO:0000256" key="10">
    <source>
        <dbReference type="ARBA" id="ARBA00022989"/>
    </source>
</evidence>
<dbReference type="PANTHER" id="PTHR24092:SF48">
    <property type="entry name" value="PHOSPHOLIPID-TRANSPORTING ATPASE IC"/>
    <property type="match status" value="1"/>
</dbReference>
<keyword evidence="7 14" id="KW-0067">ATP-binding</keyword>
<feature type="domain" description="P-type ATPase C-terminal" evidence="19">
    <location>
        <begin position="771"/>
        <end position="1025"/>
    </location>
</feature>
<dbReference type="EC" id="7.6.2.1" evidence="16"/>
<dbReference type="SFLD" id="SFLDS00003">
    <property type="entry name" value="Haloacid_Dehalogenase"/>
    <property type="match status" value="1"/>
</dbReference>
<comment type="similarity">
    <text evidence="3 16">Belongs to the cation transport ATPase (P-type) (TC 3.A.3) family. Type IV subfamily.</text>
</comment>
<evidence type="ECO:0000256" key="9">
    <source>
        <dbReference type="ARBA" id="ARBA00022967"/>
    </source>
</evidence>
<dbReference type="GO" id="GO:0005524">
    <property type="term" value="F:ATP binding"/>
    <property type="evidence" value="ECO:0007669"/>
    <property type="project" value="UniProtKB-UniRule"/>
</dbReference>
<feature type="binding site" evidence="14">
    <location>
        <position position="391"/>
    </location>
    <ligand>
        <name>ATP</name>
        <dbReference type="ChEBI" id="CHEBI:30616"/>
    </ligand>
</feature>
<dbReference type="Gene3D" id="3.40.1110.10">
    <property type="entry name" value="Calcium-transporting ATPase, cytoplasmic domain N"/>
    <property type="match status" value="1"/>
</dbReference>
<protein>
    <recommendedName>
        <fullName evidence="16">Phospholipid-transporting ATPase</fullName>
        <ecNumber evidence="16">7.6.2.1</ecNumber>
    </recommendedName>
</protein>
<dbReference type="InterPro" id="IPR023299">
    <property type="entry name" value="ATPase_P-typ_cyto_dom_N"/>
</dbReference>
<reference evidence="20" key="3">
    <citation type="submission" date="2025-09" db="UniProtKB">
        <authorList>
            <consortium name="Ensembl"/>
        </authorList>
    </citation>
    <scope>IDENTIFICATION</scope>
</reference>
<dbReference type="Pfam" id="PF16212">
    <property type="entry name" value="PhoLip_ATPase_C"/>
    <property type="match status" value="1"/>
</dbReference>
<feature type="binding site" evidence="15">
    <location>
        <position position="390"/>
    </location>
    <ligand>
        <name>Mg(2+)</name>
        <dbReference type="ChEBI" id="CHEBI:18420"/>
    </ligand>
</feature>
<dbReference type="GO" id="GO:0045332">
    <property type="term" value="P:phospholipid translocation"/>
    <property type="evidence" value="ECO:0007669"/>
    <property type="project" value="TreeGrafter"/>
</dbReference>
<sequence length="1093" mass="125066">MPYSDDETDDELDPGSDGEGPRVEEVKSTESGWRVKANNRVFCNLPEFQKKYFLCLKKSKYAGNGIKTYKYNALTFIPLNLFEQFKRAANLYFLALLILQIIPEITTLPWYTTLVPLVLVLGITAIKDLVDDLARHRMDNEINNRKCEADILLLSSSNPNSLCYVETAELDGETNLKFKMGRKVTDERLQEEHQLAQFDVCEEPNNRLDKFTGTMRWRKDRIPLDLDNMMLRGCRIRNTDECHGLVIFAGADTKIMRNGGKTRFKRTKIDELMNYMVYTIFVILVLLCAGLAIGNTFWYEEVGSKAWYLNDGKDQTASYRGFLSFWGYIIVLNTMVPISLYVSVEVIRLGQSKFINWDLQMYYQEKDTPAKARTTTLNEQLGQIEYIFSDKTGTLTQNIMAFKKCTIAGRTFGMTDCYILARPVDFTWNKYADRKFAYLDHSLVACIRSKKDKDVLEFFKLLSLCHTVMVEQKEDELVYQAASPDEGALVTAARNFGFVFLSRTQDTITISEMDQEMTYEMLALLDFNSDRKRMSIILRFPDGRIRLYCKGADTVIYERLSPNSRHKEVTQTALDTLRTLCLCYKDISQQEFDAWAKKHKAASVAMGNREAALDRVYEQIESNLMMIGATAIEDKLQDGVPETIAKLAKADIKIWVLTGDKKGMSKEGYSLRGGPSLWWQSLRNVHLYATRDWGSLYSVAYYVDFVNMACECEAVICCRVTPKQKANVVSLVKKYKKAVTLSIGDGANDVNMIKTADIGVGISGQEGMQAVMSSDYAFAQFRYLERLLLVHGRWSYIRMCKFLRFFFFKNFAFTLVHFWYSFFSGFSAQVAYEDWFITLYNVMYSSLPVLLVGLLDQDVNDKLSRKFPKLYLPGQQGALFNYKNFFISLFHGIFTSLVIFFIPYGAFLQTMGQDGEAPSDYQSLAVVMASSLIFTVNLQISLETSYWTFVNCFAVLCSIAIYFGIMFDIHSAGIHVIFPSTFTFTGVASNALRQPYLWLTIILTVGISLLPVICIQFLYKTIWPSVGDNVRPAEEEEKKSVPFQRGRRSRRSAYAFSHSRGYADLIASGRSIRRRPAIARPNPRDSIREIENI</sequence>
<evidence type="ECO:0000256" key="6">
    <source>
        <dbReference type="ARBA" id="ARBA00022741"/>
    </source>
</evidence>
<feature type="transmembrane region" description="Helical" evidence="16">
    <location>
        <begin position="998"/>
        <end position="1019"/>
    </location>
</feature>
<keyword evidence="11 16" id="KW-0472">Membrane</keyword>
<comment type="cofactor">
    <cofactor evidence="1 15">
        <name>Mg(2+)</name>
        <dbReference type="ChEBI" id="CHEBI:18420"/>
    </cofactor>
</comment>
<dbReference type="FunFam" id="3.40.50.1000:FF:000504">
    <property type="match status" value="1"/>
</dbReference>
<feature type="transmembrane region" description="Helical" evidence="16">
    <location>
        <begin position="921"/>
        <end position="940"/>
    </location>
</feature>
<dbReference type="PRINTS" id="PR00119">
    <property type="entry name" value="CATATPASE"/>
</dbReference>
<dbReference type="SUPFAM" id="SSF81665">
    <property type="entry name" value="Calcium ATPase, transmembrane domain M"/>
    <property type="match status" value="1"/>
</dbReference>
<evidence type="ECO:0000313" key="20">
    <source>
        <dbReference type="Ensembl" id="ENSHHUP00000016873.1"/>
    </source>
</evidence>
<dbReference type="CDD" id="cd02073">
    <property type="entry name" value="P-type_ATPase_APLT_Dnf-like"/>
    <property type="match status" value="1"/>
</dbReference>
<dbReference type="InterPro" id="IPR036412">
    <property type="entry name" value="HAD-like_sf"/>
</dbReference>
<dbReference type="InterPro" id="IPR006539">
    <property type="entry name" value="P-type_ATPase_IV"/>
</dbReference>
<evidence type="ECO:0000256" key="15">
    <source>
        <dbReference type="PIRSR" id="PIRSR606539-3"/>
    </source>
</evidence>
<evidence type="ECO:0000256" key="16">
    <source>
        <dbReference type="RuleBase" id="RU362033"/>
    </source>
</evidence>
<feature type="binding site" evidence="14">
    <location>
        <position position="725"/>
    </location>
    <ligand>
        <name>ATP</name>
        <dbReference type="ChEBI" id="CHEBI:30616"/>
    </ligand>
</feature>
<evidence type="ECO:0000256" key="5">
    <source>
        <dbReference type="ARBA" id="ARBA00022723"/>
    </source>
</evidence>
<evidence type="ECO:0000256" key="8">
    <source>
        <dbReference type="ARBA" id="ARBA00022842"/>
    </source>
</evidence>
<dbReference type="NCBIfam" id="TIGR01494">
    <property type="entry name" value="ATPase_P-type"/>
    <property type="match status" value="1"/>
</dbReference>
<evidence type="ECO:0000256" key="12">
    <source>
        <dbReference type="ARBA" id="ARBA00034036"/>
    </source>
</evidence>
<feature type="compositionally biased region" description="Acidic residues" evidence="17">
    <location>
        <begin position="1"/>
        <end position="16"/>
    </location>
</feature>
<feature type="transmembrane region" description="Helical" evidence="16">
    <location>
        <begin position="952"/>
        <end position="978"/>
    </location>
</feature>
<keyword evidence="5 15" id="KW-0479">Metal-binding</keyword>
<keyword evidence="8 15" id="KW-0460">Magnesium</keyword>
<proteinExistence type="inferred from homology"/>
<feature type="transmembrane region" description="Helical" evidence="16">
    <location>
        <begin position="319"/>
        <end position="344"/>
    </location>
</feature>
<dbReference type="PANTHER" id="PTHR24092">
    <property type="entry name" value="PROBABLE PHOSPHOLIPID-TRANSPORTING ATPASE"/>
    <property type="match status" value="1"/>
</dbReference>
<feature type="binding site" evidence="14">
    <location>
        <position position="392"/>
    </location>
    <ligand>
        <name>ATP</name>
        <dbReference type="ChEBI" id="CHEBI:30616"/>
    </ligand>
</feature>
<evidence type="ECO:0000256" key="11">
    <source>
        <dbReference type="ARBA" id="ARBA00023136"/>
    </source>
</evidence>
<dbReference type="InterPro" id="IPR018303">
    <property type="entry name" value="ATPase_P-typ_P_site"/>
</dbReference>
<dbReference type="SFLD" id="SFLDG00002">
    <property type="entry name" value="C1.7:_P-type_atpase_like"/>
    <property type="match status" value="1"/>
</dbReference>
<evidence type="ECO:0000256" key="13">
    <source>
        <dbReference type="PIRSR" id="PIRSR606539-1"/>
    </source>
</evidence>
<dbReference type="InterPro" id="IPR023214">
    <property type="entry name" value="HAD_sf"/>
</dbReference>
<dbReference type="GO" id="GO:0140326">
    <property type="term" value="F:ATPase-coupled intramembrane lipid transporter activity"/>
    <property type="evidence" value="ECO:0007669"/>
    <property type="project" value="UniProtKB-EC"/>
</dbReference>
<dbReference type="SFLD" id="SFLDF00027">
    <property type="entry name" value="p-type_atpase"/>
    <property type="match status" value="1"/>
</dbReference>
<evidence type="ECO:0000256" key="17">
    <source>
        <dbReference type="SAM" id="MobiDB-lite"/>
    </source>
</evidence>
<feature type="transmembrane region" description="Helical" evidence="16">
    <location>
        <begin position="275"/>
        <end position="299"/>
    </location>
</feature>
<feature type="binding site" evidence="14">
    <location>
        <position position="660"/>
    </location>
    <ligand>
        <name>ATP</name>
        <dbReference type="ChEBI" id="CHEBI:30616"/>
    </ligand>
</feature>
<feature type="transmembrane region" description="Helical" evidence="16">
    <location>
        <begin position="835"/>
        <end position="855"/>
    </location>
</feature>
<evidence type="ECO:0000256" key="4">
    <source>
        <dbReference type="ARBA" id="ARBA00022692"/>
    </source>
</evidence>
<dbReference type="SUPFAM" id="SSF81660">
    <property type="entry name" value="Metal cation-transporting ATPase, ATP-binding domain N"/>
    <property type="match status" value="1"/>
</dbReference>
<name>A0A4W5KIC9_9TELE</name>
<feature type="binding site" evidence="14">
    <location>
        <position position="658"/>
    </location>
    <ligand>
        <name>ATP</name>
        <dbReference type="ChEBI" id="CHEBI:30616"/>
    </ligand>
</feature>
<evidence type="ECO:0000259" key="18">
    <source>
        <dbReference type="Pfam" id="PF16209"/>
    </source>
</evidence>
<feature type="binding site" evidence="14">
    <location>
        <position position="749"/>
    </location>
    <ligand>
        <name>ATP</name>
        <dbReference type="ChEBI" id="CHEBI:30616"/>
    </ligand>
</feature>
<dbReference type="Proteomes" id="UP000314982">
    <property type="component" value="Unassembled WGS sequence"/>
</dbReference>
<dbReference type="GO" id="GO:0005886">
    <property type="term" value="C:plasma membrane"/>
    <property type="evidence" value="ECO:0007669"/>
    <property type="project" value="TreeGrafter"/>
</dbReference>
<feature type="binding site" evidence="15">
    <location>
        <position position="745"/>
    </location>
    <ligand>
        <name>Mg(2+)</name>
        <dbReference type="ChEBI" id="CHEBI:18420"/>
    </ligand>
</feature>
<dbReference type="AlphaFoldDB" id="A0A4W5KIC9"/>
<evidence type="ECO:0000256" key="7">
    <source>
        <dbReference type="ARBA" id="ARBA00022840"/>
    </source>
</evidence>
<dbReference type="SUPFAM" id="SSF56784">
    <property type="entry name" value="HAD-like"/>
    <property type="match status" value="1"/>
</dbReference>
<feature type="binding site" evidence="14">
    <location>
        <position position="390"/>
    </location>
    <ligand>
        <name>ATP</name>
        <dbReference type="ChEBI" id="CHEBI:30616"/>
    </ligand>
</feature>
<feature type="binding site" evidence="14">
    <location>
        <position position="659"/>
    </location>
    <ligand>
        <name>ATP</name>
        <dbReference type="ChEBI" id="CHEBI:30616"/>
    </ligand>
</feature>
<feature type="binding site" evidence="15">
    <location>
        <position position="749"/>
    </location>
    <ligand>
        <name>Mg(2+)</name>
        <dbReference type="ChEBI" id="CHEBI:18420"/>
    </ligand>
</feature>
<feature type="binding site" evidence="14">
    <location>
        <position position="578"/>
    </location>
    <ligand>
        <name>ATP</name>
        <dbReference type="ChEBI" id="CHEBI:30616"/>
    </ligand>
</feature>
<dbReference type="Pfam" id="PF13246">
    <property type="entry name" value="Cation_ATPase"/>
    <property type="match status" value="1"/>
</dbReference>